<name>A0A5S6QES8_TRIMR</name>
<accession>A0A5S6QES8</accession>
<protein>
    <submittedName>
        <fullName evidence="2">Activin types I and II receptor domain-containing protein</fullName>
    </submittedName>
</protein>
<sequence length="82" mass="9211">MAMSTDIRGCDWCFLVVSHSNNPQVIKRRCLSQAVVHTLFGRVERQAYCRAGTFGDVDGTLCICKGIDNCNELTVEELQSLW</sequence>
<keyword evidence="1" id="KW-1185">Reference proteome</keyword>
<organism evidence="1 2">
    <name type="scientific">Trichuris muris</name>
    <name type="common">Mouse whipworm</name>
    <dbReference type="NCBI Taxonomy" id="70415"/>
    <lineage>
        <taxon>Eukaryota</taxon>
        <taxon>Metazoa</taxon>
        <taxon>Ecdysozoa</taxon>
        <taxon>Nematoda</taxon>
        <taxon>Enoplea</taxon>
        <taxon>Dorylaimia</taxon>
        <taxon>Trichinellida</taxon>
        <taxon>Trichuridae</taxon>
        <taxon>Trichuris</taxon>
    </lineage>
</organism>
<evidence type="ECO:0000313" key="1">
    <source>
        <dbReference type="Proteomes" id="UP000046395"/>
    </source>
</evidence>
<reference evidence="2" key="1">
    <citation type="submission" date="2019-12" db="UniProtKB">
        <authorList>
            <consortium name="WormBaseParasite"/>
        </authorList>
    </citation>
    <scope>IDENTIFICATION</scope>
</reference>
<dbReference type="WBParaSite" id="TMUE_1000005412.1">
    <property type="protein sequence ID" value="TMUE_1000005412.1"/>
    <property type="gene ID" value="WBGene00287649"/>
</dbReference>
<evidence type="ECO:0000313" key="2">
    <source>
        <dbReference type="WBParaSite" id="TMUE_1000005412.1"/>
    </source>
</evidence>
<dbReference type="AlphaFoldDB" id="A0A5S6QES8"/>
<dbReference type="Proteomes" id="UP000046395">
    <property type="component" value="Unassembled WGS sequence"/>
</dbReference>
<proteinExistence type="predicted"/>